<reference evidence="7" key="1">
    <citation type="submission" date="2020-10" db="EMBL/GenBank/DDBJ databases">
        <authorList>
            <person name="Kikuchi T."/>
        </authorList>
    </citation>
    <scope>NUCLEOTIDE SEQUENCE</scope>
    <source>
        <strain evidence="7">NKZ352</strain>
    </source>
</reference>
<feature type="region of interest" description="Disordered" evidence="5">
    <location>
        <begin position="297"/>
        <end position="320"/>
    </location>
</feature>
<protein>
    <recommendedName>
        <fullName evidence="9">Transthyretin-like family protein</fullName>
    </recommendedName>
</protein>
<proteinExistence type="inferred from homology"/>
<feature type="chain" id="PRO_5035771709" description="Transthyretin-like family protein" evidence="6">
    <location>
        <begin position="17"/>
        <end position="320"/>
    </location>
</feature>
<evidence type="ECO:0000256" key="2">
    <source>
        <dbReference type="ARBA" id="ARBA00010112"/>
    </source>
</evidence>
<dbReference type="GO" id="GO:0009986">
    <property type="term" value="C:cell surface"/>
    <property type="evidence" value="ECO:0007669"/>
    <property type="project" value="InterPro"/>
</dbReference>
<dbReference type="Gene3D" id="2.60.40.3330">
    <property type="match status" value="1"/>
</dbReference>
<evidence type="ECO:0008006" key="9">
    <source>
        <dbReference type="Google" id="ProtNLM"/>
    </source>
</evidence>
<dbReference type="AlphaFoldDB" id="A0A8S1HH78"/>
<accession>A0A8S1HH78</accession>
<dbReference type="PANTHER" id="PTHR21700:SF118">
    <property type="entry name" value="TRANSTHYRETIN-LIKE FAMILY PROTEIN"/>
    <property type="match status" value="1"/>
</dbReference>
<dbReference type="GO" id="GO:0005576">
    <property type="term" value="C:extracellular region"/>
    <property type="evidence" value="ECO:0007669"/>
    <property type="project" value="UniProtKB-SubCell"/>
</dbReference>
<keyword evidence="4 6" id="KW-0732">Signal</keyword>
<evidence type="ECO:0000256" key="6">
    <source>
        <dbReference type="SAM" id="SignalP"/>
    </source>
</evidence>
<feature type="signal peptide" evidence="6">
    <location>
        <begin position="1"/>
        <end position="16"/>
    </location>
</feature>
<dbReference type="Proteomes" id="UP000835052">
    <property type="component" value="Unassembled WGS sequence"/>
</dbReference>
<organism evidence="7 8">
    <name type="scientific">Caenorhabditis auriculariae</name>
    <dbReference type="NCBI Taxonomy" id="2777116"/>
    <lineage>
        <taxon>Eukaryota</taxon>
        <taxon>Metazoa</taxon>
        <taxon>Ecdysozoa</taxon>
        <taxon>Nematoda</taxon>
        <taxon>Chromadorea</taxon>
        <taxon>Rhabditida</taxon>
        <taxon>Rhabditina</taxon>
        <taxon>Rhabditomorpha</taxon>
        <taxon>Rhabditoidea</taxon>
        <taxon>Rhabditidae</taxon>
        <taxon>Peloderinae</taxon>
        <taxon>Caenorhabditis</taxon>
    </lineage>
</organism>
<sequence>MSRAILILALFGSAAAMLDQSIAVEGRLMCGPKPASGVRIKLWEEDTGPDPDDLLDEGYTNADGEFKLGGYTAELTPIDPIFKVYHDCDDGIKPGSRKVKFALPKSYITKGQTPKKVFNIGVLNLETIFPKEERELIVTRRRRDHNHYDDPKVHKTARHNNENRYDDYGERHHNRRAVLVDEPGTLHHTARSTMVVHDENDANLLGGRRPNVAPEYEGKRVIAINYADPDSANVLTGQHTELLVKPDTVPRDATVFVDAERRQVVRADRTDLGTIAEERRREAEAEAADRANLRRAEVARVTEDSSSEEVVDRKSQRRYF</sequence>
<dbReference type="InterPro" id="IPR038479">
    <property type="entry name" value="Transthyretin-like_sf"/>
</dbReference>
<evidence type="ECO:0000313" key="7">
    <source>
        <dbReference type="EMBL" id="CAD6195934.1"/>
    </source>
</evidence>
<evidence type="ECO:0000256" key="4">
    <source>
        <dbReference type="ARBA" id="ARBA00022729"/>
    </source>
</evidence>
<evidence type="ECO:0000256" key="3">
    <source>
        <dbReference type="ARBA" id="ARBA00022525"/>
    </source>
</evidence>
<evidence type="ECO:0000313" key="8">
    <source>
        <dbReference type="Proteomes" id="UP000835052"/>
    </source>
</evidence>
<dbReference type="EMBL" id="CAJGYM010000063">
    <property type="protein sequence ID" value="CAD6195934.1"/>
    <property type="molecule type" value="Genomic_DNA"/>
</dbReference>
<dbReference type="PANTHER" id="PTHR21700">
    <property type="entry name" value="TRANSTHYRETIN-LIKE FAMILY PROTEIN-RELATED"/>
    <property type="match status" value="1"/>
</dbReference>
<keyword evidence="3" id="KW-0964">Secreted</keyword>
<dbReference type="InterPro" id="IPR001534">
    <property type="entry name" value="Transthyretin-like"/>
</dbReference>
<evidence type="ECO:0000256" key="5">
    <source>
        <dbReference type="SAM" id="MobiDB-lite"/>
    </source>
</evidence>
<dbReference type="Pfam" id="PF01060">
    <property type="entry name" value="TTR-52"/>
    <property type="match status" value="1"/>
</dbReference>
<gene>
    <name evidence="7" type="ORF">CAUJ_LOCUS11852</name>
</gene>
<name>A0A8S1HH78_9PELO</name>
<evidence type="ECO:0000256" key="1">
    <source>
        <dbReference type="ARBA" id="ARBA00004613"/>
    </source>
</evidence>
<keyword evidence="8" id="KW-1185">Reference proteome</keyword>
<comment type="subcellular location">
    <subcellularLocation>
        <location evidence="1">Secreted</location>
    </subcellularLocation>
</comment>
<comment type="caution">
    <text evidence="7">The sequence shown here is derived from an EMBL/GenBank/DDBJ whole genome shotgun (WGS) entry which is preliminary data.</text>
</comment>
<comment type="similarity">
    <text evidence="2">Belongs to the nematode transthyretin-like family.</text>
</comment>